<gene>
    <name evidence="3" type="ORF">H0E82_02345</name>
</gene>
<dbReference type="GO" id="GO:0008984">
    <property type="term" value="F:protein-glutamate methylesterase activity"/>
    <property type="evidence" value="ECO:0007669"/>
    <property type="project" value="InterPro"/>
</dbReference>
<evidence type="ECO:0000313" key="4">
    <source>
        <dbReference type="Proteomes" id="UP000589896"/>
    </source>
</evidence>
<dbReference type="GO" id="GO:0005737">
    <property type="term" value="C:cytoplasm"/>
    <property type="evidence" value="ECO:0007669"/>
    <property type="project" value="InterPro"/>
</dbReference>
<comment type="caution">
    <text evidence="1">Lacks conserved residue(s) required for the propagation of feature annotation.</text>
</comment>
<dbReference type="RefSeq" id="WP_180543378.1">
    <property type="nucleotide sequence ID" value="NZ_JACCJZ010000005.1"/>
</dbReference>
<reference evidence="3 4" key="1">
    <citation type="submission" date="2020-07" db="EMBL/GenBank/DDBJ databases">
        <title>isolation of Luteimonas sp. SJ-16.</title>
        <authorList>
            <person name="Huang X.-X."/>
            <person name="Xu L."/>
            <person name="Sun J.-Q."/>
        </authorList>
    </citation>
    <scope>NUCLEOTIDE SEQUENCE [LARGE SCALE GENOMIC DNA]</scope>
    <source>
        <strain evidence="3 4">SJ-16</strain>
    </source>
</reference>
<dbReference type="InterPro" id="IPR000673">
    <property type="entry name" value="Sig_transdc_resp-reg_Me-estase"/>
</dbReference>
<keyword evidence="4" id="KW-1185">Reference proteome</keyword>
<dbReference type="SUPFAM" id="SSF52738">
    <property type="entry name" value="Methylesterase CheB, C-terminal domain"/>
    <property type="match status" value="1"/>
</dbReference>
<dbReference type="Proteomes" id="UP000589896">
    <property type="component" value="Unassembled WGS sequence"/>
</dbReference>
<accession>A0A7Z0QQ74</accession>
<organism evidence="3 4">
    <name type="scientific">Luteimonas deserti</name>
    <dbReference type="NCBI Taxonomy" id="2752306"/>
    <lineage>
        <taxon>Bacteria</taxon>
        <taxon>Pseudomonadati</taxon>
        <taxon>Pseudomonadota</taxon>
        <taxon>Gammaproteobacteria</taxon>
        <taxon>Lysobacterales</taxon>
        <taxon>Lysobacteraceae</taxon>
        <taxon>Luteimonas</taxon>
    </lineage>
</organism>
<dbReference type="Pfam" id="PF01339">
    <property type="entry name" value="CheB_methylest"/>
    <property type="match status" value="1"/>
</dbReference>
<dbReference type="GO" id="GO:0006935">
    <property type="term" value="P:chemotaxis"/>
    <property type="evidence" value="ECO:0007669"/>
    <property type="project" value="InterPro"/>
</dbReference>
<evidence type="ECO:0000313" key="3">
    <source>
        <dbReference type="EMBL" id="NYZ61608.1"/>
    </source>
</evidence>
<feature type="domain" description="CheB-type methylesterase" evidence="2">
    <location>
        <begin position="383"/>
        <end position="461"/>
    </location>
</feature>
<dbReference type="EMBL" id="JACCJZ010000005">
    <property type="protein sequence ID" value="NYZ61608.1"/>
    <property type="molecule type" value="Genomic_DNA"/>
</dbReference>
<dbReference type="GO" id="GO:0000156">
    <property type="term" value="F:phosphorelay response regulator activity"/>
    <property type="evidence" value="ECO:0007669"/>
    <property type="project" value="InterPro"/>
</dbReference>
<dbReference type="PROSITE" id="PS50122">
    <property type="entry name" value="CHEB"/>
    <property type="match status" value="1"/>
</dbReference>
<evidence type="ECO:0000256" key="1">
    <source>
        <dbReference type="PROSITE-ProRule" id="PRU00050"/>
    </source>
</evidence>
<proteinExistence type="predicted"/>
<dbReference type="InterPro" id="IPR035909">
    <property type="entry name" value="CheB_C"/>
</dbReference>
<protein>
    <recommendedName>
        <fullName evidence="2">CheB-type methylesterase domain-containing protein</fullName>
    </recommendedName>
</protein>
<sequence>MAESAIRTVVLAREGAARDRLVEGLVEAGAEVVQTLDPLQVDPAAVDALAPAALVVTLEPAVEDALDAFGPLLFVPGRTVIFEEATLVLQRSGWDAARWVRHLGAKLRGEGSVLPPGAEPADDDVVPDGHARHVPAGPGAGAPESFVFDPVAAEFDDLVLDVPPVAPAFDLDFAFEAIDTGDGASPALADEMPAPGEAASDASVATGDGFDAALLELESTPGPEVARDAAETSLFDPVAAELDDLASDTPRAAPAFDLDFEFELADTDDLTYTPPVADTAPPPGFDVFMPSEASFEAPVDTAGLVSDAAALEATGTDAVVSDPGDAFAGYEVDREDFGLSLVDDAVDAPAVRGAPATPPALDLQDLETRISGLSLADADSYGHGPRRGLVLVEGGLGGPDAVRQLLGAIPDGFPRPILIRLQLDGGRYDRLVRQMERATSLPVQLAEPGMSVAPGEVYFLPPDLLPAMVGGELRFAEGGTLVDLPGAVPAEDSALLFVSGADPSLVDIALGPAWQGALVGGQSDEGCYDSVAAHAVAQGGGPSGRPVEIADWLLARWMPAARQTEPGPGGLSL</sequence>
<evidence type="ECO:0000259" key="2">
    <source>
        <dbReference type="PROSITE" id="PS50122"/>
    </source>
</evidence>
<name>A0A7Z0QQ74_9GAMM</name>
<dbReference type="AlphaFoldDB" id="A0A7Z0QQ74"/>
<comment type="caution">
    <text evidence="3">The sequence shown here is derived from an EMBL/GenBank/DDBJ whole genome shotgun (WGS) entry which is preliminary data.</text>
</comment>
<dbReference type="Gene3D" id="3.40.50.180">
    <property type="entry name" value="Methylesterase CheB, C-terminal domain"/>
    <property type="match status" value="1"/>
</dbReference>